<dbReference type="RefSeq" id="WP_055621721.1">
    <property type="nucleotide sequence ID" value="NZ_CP108125.1"/>
</dbReference>
<name>A0ABZ1J256_9ACTN</name>
<proteinExistence type="predicted"/>
<evidence type="ECO:0000256" key="1">
    <source>
        <dbReference type="SAM" id="MobiDB-lite"/>
    </source>
</evidence>
<sequence length="121" mass="13369">MSTPENTRFVRLRLELVLEVDDEGALRDAALRRIEGEAAEGGLPDEERAHAETAVTEDTAEALAYLVDPFDLVSEVPGIELTQASWSSESIDYDPDSPEWDLGEDDGEEEDFDDEEPTRAG</sequence>
<evidence type="ECO:0000313" key="3">
    <source>
        <dbReference type="Proteomes" id="UP001622690"/>
    </source>
</evidence>
<feature type="compositionally biased region" description="Acidic residues" evidence="1">
    <location>
        <begin position="91"/>
        <end position="121"/>
    </location>
</feature>
<accession>A0ABZ1J256</accession>
<feature type="region of interest" description="Disordered" evidence="1">
    <location>
        <begin position="84"/>
        <end position="121"/>
    </location>
</feature>
<keyword evidence="3" id="KW-1185">Reference proteome</keyword>
<dbReference type="Proteomes" id="UP001622690">
    <property type="component" value="Chromosome"/>
</dbReference>
<evidence type="ECO:0000313" key="2">
    <source>
        <dbReference type="EMBL" id="WTO84861.1"/>
    </source>
</evidence>
<gene>
    <name evidence="2" type="ORF">OHU27_21550</name>
</gene>
<reference evidence="2 3" key="1">
    <citation type="submission" date="2022-10" db="EMBL/GenBank/DDBJ databases">
        <title>The complete genomes of actinobacterial strains from the NBC collection.</title>
        <authorList>
            <person name="Joergensen T.S."/>
            <person name="Alvarez Arevalo M."/>
            <person name="Sterndorff E.B."/>
            <person name="Faurdal D."/>
            <person name="Vuksanovic O."/>
            <person name="Mourched A.-S."/>
            <person name="Charusanti P."/>
            <person name="Shaw S."/>
            <person name="Blin K."/>
            <person name="Weber T."/>
        </authorList>
    </citation>
    <scope>NUCLEOTIDE SEQUENCE [LARGE SCALE GENOMIC DNA]</scope>
    <source>
        <strain evidence="2 3">NBC_00206</strain>
    </source>
</reference>
<organism evidence="2 3">
    <name type="scientific">Streptomyces nigra</name>
    <dbReference type="NCBI Taxonomy" id="1827580"/>
    <lineage>
        <taxon>Bacteria</taxon>
        <taxon>Bacillati</taxon>
        <taxon>Actinomycetota</taxon>
        <taxon>Actinomycetes</taxon>
        <taxon>Kitasatosporales</taxon>
        <taxon>Streptomycetaceae</taxon>
        <taxon>Streptomyces</taxon>
    </lineage>
</organism>
<protein>
    <recommendedName>
        <fullName evidence="4">DNA primase</fullName>
    </recommendedName>
</protein>
<evidence type="ECO:0008006" key="4">
    <source>
        <dbReference type="Google" id="ProtNLM"/>
    </source>
</evidence>
<dbReference type="EMBL" id="CP108125">
    <property type="protein sequence ID" value="WTO84861.1"/>
    <property type="molecule type" value="Genomic_DNA"/>
</dbReference>